<evidence type="ECO:0000313" key="1">
    <source>
        <dbReference type="EMBL" id="ONI39140.1"/>
    </source>
</evidence>
<accession>A0ACC8X9Z6</accession>
<evidence type="ECO:0000313" key="2">
    <source>
        <dbReference type="Proteomes" id="UP000188637"/>
    </source>
</evidence>
<organism evidence="1 2">
    <name type="scientific">Candidatus Epulonipiscium fishelsonii</name>
    <dbReference type="NCBI Taxonomy" id="77094"/>
    <lineage>
        <taxon>Bacteria</taxon>
        <taxon>Bacillati</taxon>
        <taxon>Bacillota</taxon>
        <taxon>Clostridia</taxon>
        <taxon>Lachnospirales</taxon>
        <taxon>Lachnospiraceae</taxon>
        <taxon>Candidatus Epulonipiscium</taxon>
    </lineage>
</organism>
<reference evidence="1" key="1">
    <citation type="submission" date="2016-08" db="EMBL/GenBank/DDBJ databases">
        <authorList>
            <person name="Ngugi D.K."/>
            <person name="Miyake S."/>
            <person name="Stingl U."/>
        </authorList>
    </citation>
    <scope>NUCLEOTIDE SEQUENCE</scope>
    <source>
        <strain evidence="1">SCG-D08WGA-EpuloA1</strain>
    </source>
</reference>
<gene>
    <name evidence="1" type="ORF">AN640_01970</name>
</gene>
<keyword evidence="2" id="KW-1185">Reference proteome</keyword>
<dbReference type="EMBL" id="LJHD01000271">
    <property type="protein sequence ID" value="ONI39140.1"/>
    <property type="molecule type" value="Genomic_DNA"/>
</dbReference>
<dbReference type="Proteomes" id="UP000188637">
    <property type="component" value="Unassembled WGS sequence"/>
</dbReference>
<name>A0ACC8X9Z6_9FIRM</name>
<protein>
    <submittedName>
        <fullName evidence="1">Uncharacterized protein</fullName>
    </submittedName>
</protein>
<sequence>MDIIEKIQQGNLKAFEVLFNEYKDKAFKTAYLITHNKDISEDIVQETFAACYINIKKLKHPEYFKTWFYIILTRNAWKYSSKSKKEVIMDNIYDKVEEANFKNTQHNMEDLDNSILNTEIKKLNTKLQTTLILYYYNDLDVKEIAKIMGCFEGTVKSRLHTARNKLKNALIENDFFMEGL</sequence>
<comment type="caution">
    <text evidence="1">The sequence shown here is derived from an EMBL/GenBank/DDBJ whole genome shotgun (WGS) entry which is preliminary data.</text>
</comment>
<proteinExistence type="predicted"/>